<evidence type="ECO:0000256" key="7">
    <source>
        <dbReference type="SAM" id="MobiDB-lite"/>
    </source>
</evidence>
<protein>
    <submittedName>
        <fullName evidence="9">Uncharacterized protein</fullName>
    </submittedName>
</protein>
<organism evidence="9 10">
    <name type="scientific">Sarocladium strictum</name>
    <name type="common">Black bundle disease fungus</name>
    <name type="synonym">Acremonium strictum</name>
    <dbReference type="NCBI Taxonomy" id="5046"/>
    <lineage>
        <taxon>Eukaryota</taxon>
        <taxon>Fungi</taxon>
        <taxon>Dikarya</taxon>
        <taxon>Ascomycota</taxon>
        <taxon>Pezizomycotina</taxon>
        <taxon>Sordariomycetes</taxon>
        <taxon>Hypocreomycetidae</taxon>
        <taxon>Hypocreales</taxon>
        <taxon>Sarocladiaceae</taxon>
        <taxon>Sarocladium</taxon>
    </lineage>
</organism>
<feature type="transmembrane region" description="Helical" evidence="8">
    <location>
        <begin position="235"/>
        <end position="258"/>
    </location>
</feature>
<dbReference type="GO" id="GO:0022857">
    <property type="term" value="F:transmembrane transporter activity"/>
    <property type="evidence" value="ECO:0007669"/>
    <property type="project" value="InterPro"/>
</dbReference>
<feature type="transmembrane region" description="Helical" evidence="8">
    <location>
        <begin position="117"/>
        <end position="139"/>
    </location>
</feature>
<comment type="similarity">
    <text evidence="2">Belongs to the major facilitator superfamily. Monocarboxylate porter (TC 2.A.1.13) family.</text>
</comment>
<proteinExistence type="inferred from homology"/>
<dbReference type="AlphaFoldDB" id="A0AA39GQX8"/>
<keyword evidence="4 8" id="KW-0812">Transmembrane</keyword>
<dbReference type="CDD" id="cd17352">
    <property type="entry name" value="MFS_MCT_SLC16"/>
    <property type="match status" value="1"/>
</dbReference>
<comment type="subcellular location">
    <subcellularLocation>
        <location evidence="1">Membrane</location>
        <topology evidence="1">Multi-pass membrane protein</topology>
    </subcellularLocation>
</comment>
<feature type="transmembrane region" description="Helical" evidence="8">
    <location>
        <begin position="364"/>
        <end position="385"/>
    </location>
</feature>
<feature type="transmembrane region" description="Helical" evidence="8">
    <location>
        <begin position="76"/>
        <end position="96"/>
    </location>
</feature>
<evidence type="ECO:0000256" key="4">
    <source>
        <dbReference type="ARBA" id="ARBA00022692"/>
    </source>
</evidence>
<feature type="transmembrane region" description="Helical" evidence="8">
    <location>
        <begin position="397"/>
        <end position="417"/>
    </location>
</feature>
<dbReference type="InterPro" id="IPR036259">
    <property type="entry name" value="MFS_trans_sf"/>
</dbReference>
<feature type="transmembrane region" description="Helical" evidence="8">
    <location>
        <begin position="278"/>
        <end position="301"/>
    </location>
</feature>
<evidence type="ECO:0000256" key="1">
    <source>
        <dbReference type="ARBA" id="ARBA00004141"/>
    </source>
</evidence>
<evidence type="ECO:0000256" key="5">
    <source>
        <dbReference type="ARBA" id="ARBA00022989"/>
    </source>
</evidence>
<keyword evidence="5 8" id="KW-1133">Transmembrane helix</keyword>
<feature type="compositionally biased region" description="Basic and acidic residues" evidence="7">
    <location>
        <begin position="10"/>
        <end position="43"/>
    </location>
</feature>
<accession>A0AA39GQX8</accession>
<feature type="region of interest" description="Disordered" evidence="7">
    <location>
        <begin position="1"/>
        <end position="66"/>
    </location>
</feature>
<dbReference type="InterPro" id="IPR011701">
    <property type="entry name" value="MFS"/>
</dbReference>
<feature type="transmembrane region" description="Helical" evidence="8">
    <location>
        <begin position="423"/>
        <end position="443"/>
    </location>
</feature>
<dbReference type="EMBL" id="JAPDFR010000001">
    <property type="protein sequence ID" value="KAK0391791.1"/>
    <property type="molecule type" value="Genomic_DNA"/>
</dbReference>
<evidence type="ECO:0000256" key="2">
    <source>
        <dbReference type="ARBA" id="ARBA00006727"/>
    </source>
</evidence>
<dbReference type="InterPro" id="IPR050327">
    <property type="entry name" value="Proton-linked_MCT"/>
</dbReference>
<dbReference type="SUPFAM" id="SSF103473">
    <property type="entry name" value="MFS general substrate transporter"/>
    <property type="match status" value="1"/>
</dbReference>
<name>A0AA39GQX8_SARSR</name>
<reference evidence="9" key="1">
    <citation type="submission" date="2022-10" db="EMBL/GenBank/DDBJ databases">
        <title>Determination and structural analysis of whole genome sequence of Sarocladium strictum F4-1.</title>
        <authorList>
            <person name="Hu L."/>
            <person name="Jiang Y."/>
        </authorList>
    </citation>
    <scope>NUCLEOTIDE SEQUENCE</scope>
    <source>
        <strain evidence="9">F4-1</strain>
    </source>
</reference>
<evidence type="ECO:0000256" key="3">
    <source>
        <dbReference type="ARBA" id="ARBA00022448"/>
    </source>
</evidence>
<dbReference type="PANTHER" id="PTHR11360">
    <property type="entry name" value="MONOCARBOXYLATE TRANSPORTER"/>
    <property type="match status" value="1"/>
</dbReference>
<keyword evidence="10" id="KW-1185">Reference proteome</keyword>
<evidence type="ECO:0000313" key="9">
    <source>
        <dbReference type="EMBL" id="KAK0391791.1"/>
    </source>
</evidence>
<keyword evidence="6 8" id="KW-0472">Membrane</keyword>
<comment type="caution">
    <text evidence="9">The sequence shown here is derived from an EMBL/GenBank/DDBJ whole genome shotgun (WGS) entry which is preliminary data.</text>
</comment>
<dbReference type="Pfam" id="PF07690">
    <property type="entry name" value="MFS_1"/>
    <property type="match status" value="1"/>
</dbReference>
<feature type="transmembrane region" description="Helical" evidence="8">
    <location>
        <begin position="176"/>
        <end position="198"/>
    </location>
</feature>
<evidence type="ECO:0000256" key="6">
    <source>
        <dbReference type="ARBA" id="ARBA00023136"/>
    </source>
</evidence>
<dbReference type="Proteomes" id="UP001175261">
    <property type="component" value="Unassembled WGS sequence"/>
</dbReference>
<dbReference type="PANTHER" id="PTHR11360:SF224">
    <property type="entry name" value="MAJOR FACILITATOR SUPERFAMILY (MFS) PROFILE DOMAIN-CONTAINING PROTEIN-RELATED"/>
    <property type="match status" value="1"/>
</dbReference>
<evidence type="ECO:0000256" key="8">
    <source>
        <dbReference type="SAM" id="Phobius"/>
    </source>
</evidence>
<dbReference type="Gene3D" id="1.20.1250.20">
    <property type="entry name" value="MFS general substrate transporter like domains"/>
    <property type="match status" value="2"/>
</dbReference>
<feature type="transmembrane region" description="Helical" evidence="8">
    <location>
        <begin position="321"/>
        <end position="352"/>
    </location>
</feature>
<evidence type="ECO:0000313" key="10">
    <source>
        <dbReference type="Proteomes" id="UP001175261"/>
    </source>
</evidence>
<feature type="transmembrane region" description="Helical" evidence="8">
    <location>
        <begin position="204"/>
        <end position="223"/>
    </location>
</feature>
<dbReference type="GO" id="GO:0016020">
    <property type="term" value="C:membrane"/>
    <property type="evidence" value="ECO:0007669"/>
    <property type="project" value="UniProtKB-SubCell"/>
</dbReference>
<keyword evidence="3" id="KW-0813">Transport</keyword>
<sequence length="458" mass="49867">MSAYDTDQTQFDRSETSQRPSLDDSRQKAHDATQGAADRDLEKSPTQPNLTASEDDAQEASPPPIGSDAPDGGFRAWLVVFGAWCSSFCTWGWINAVGVFQEYYQSTLLKSYSSSAVSWIPSLQFFFMMALGPVMGVLYDKYGPRYLILGGSFLHVFGLMMASISTKYYQIMLSQGICSAIGVAAIFQPALTVIPGWFNKKRGTAYGVLATGSSVGGICLPIMVNRLIKSIGFGWAMRITAFIILGLLIIVNLTVKAYRPPQPRKLTADQFWRPFTEFRYFNLALGLAIFTWGMYVPMNYLQVDAVSNGMDPRLVHLFGRLLSGVFGDLLGLFNVFIFVCYIAAALILALWIPASNDACRVAFAVLYGFFSGAYVSQLPALVAMVSPLRDMGVRTGMVFLCSAIPALTSNPIAGAILGTNYNWVGAKAFAGVMCAAGTCFILLTRISLAKSHGIFAKV</sequence>
<feature type="transmembrane region" description="Helical" evidence="8">
    <location>
        <begin position="145"/>
        <end position="164"/>
    </location>
</feature>
<gene>
    <name evidence="9" type="ORF">NLU13_1290</name>
</gene>